<dbReference type="GO" id="GO:0005737">
    <property type="term" value="C:cytoplasm"/>
    <property type="evidence" value="ECO:0007669"/>
    <property type="project" value="UniProtKB-SubCell"/>
</dbReference>
<comment type="similarity">
    <text evidence="4 16">Belongs to the PEP-utilizing enzyme family.</text>
</comment>
<reference evidence="24" key="1">
    <citation type="submission" date="2021-02" db="EMBL/GenBank/DDBJ databases">
        <authorList>
            <person name="Cremers G."/>
            <person name="Picone N."/>
        </authorList>
    </citation>
    <scope>NUCLEOTIDE SEQUENCE</scope>
    <source>
        <strain evidence="24">PQ17</strain>
    </source>
</reference>
<evidence type="ECO:0000256" key="7">
    <source>
        <dbReference type="ARBA" id="ARBA00022448"/>
    </source>
</evidence>
<gene>
    <name evidence="24" type="primary">ptsI</name>
    <name evidence="24" type="ORF">MPNT_30074</name>
</gene>
<evidence type="ECO:0000256" key="3">
    <source>
        <dbReference type="ARBA" id="ARBA00004496"/>
    </source>
</evidence>
<dbReference type="InterPro" id="IPR008279">
    <property type="entry name" value="PEP-util_enz_mobile_dom"/>
</dbReference>
<dbReference type="RefSeq" id="WP_174582068.1">
    <property type="nucleotide sequence ID" value="NZ_CAJNOB010000023.1"/>
</dbReference>
<evidence type="ECO:0000313" key="25">
    <source>
        <dbReference type="Proteomes" id="UP000663859"/>
    </source>
</evidence>
<comment type="subcellular location">
    <subcellularLocation>
        <location evidence="3 16">Cytoplasm</location>
    </subcellularLocation>
</comment>
<evidence type="ECO:0000256" key="16">
    <source>
        <dbReference type="PIRNR" id="PIRNR000732"/>
    </source>
</evidence>
<dbReference type="Gene3D" id="3.50.30.10">
    <property type="entry name" value="Phosphohistidine domain"/>
    <property type="match status" value="1"/>
</dbReference>
<evidence type="ECO:0000256" key="1">
    <source>
        <dbReference type="ARBA" id="ARBA00000683"/>
    </source>
</evidence>
<comment type="catalytic activity">
    <reaction evidence="1 16">
        <text>L-histidyl-[protein] + phosphoenolpyruvate = N(pros)-phospho-L-histidyl-[protein] + pyruvate</text>
        <dbReference type="Rhea" id="RHEA:23880"/>
        <dbReference type="Rhea" id="RHEA-COMP:9745"/>
        <dbReference type="Rhea" id="RHEA-COMP:9746"/>
        <dbReference type="ChEBI" id="CHEBI:15361"/>
        <dbReference type="ChEBI" id="CHEBI:29979"/>
        <dbReference type="ChEBI" id="CHEBI:58702"/>
        <dbReference type="ChEBI" id="CHEBI:64837"/>
        <dbReference type="EC" id="2.7.3.9"/>
    </reaction>
</comment>
<evidence type="ECO:0000259" key="22">
    <source>
        <dbReference type="Pfam" id="PF02896"/>
    </source>
</evidence>
<dbReference type="AlphaFoldDB" id="A0A8J2FNZ1"/>
<dbReference type="Pfam" id="PF02896">
    <property type="entry name" value="PEP-utilizers_C"/>
    <property type="match status" value="1"/>
</dbReference>
<evidence type="ECO:0000256" key="11">
    <source>
        <dbReference type="ARBA" id="ARBA00022683"/>
    </source>
</evidence>
<dbReference type="EMBL" id="CAJNOB010000023">
    <property type="protein sequence ID" value="CAF0698948.1"/>
    <property type="molecule type" value="Genomic_DNA"/>
</dbReference>
<dbReference type="SUPFAM" id="SSF51621">
    <property type="entry name" value="Phosphoenolpyruvate/pyruvate domain"/>
    <property type="match status" value="1"/>
</dbReference>
<dbReference type="GO" id="GO:0046872">
    <property type="term" value="F:metal ion binding"/>
    <property type="evidence" value="ECO:0007669"/>
    <property type="project" value="UniProtKB-KW"/>
</dbReference>
<dbReference type="Pfam" id="PF05524">
    <property type="entry name" value="PEP-utilisers_N"/>
    <property type="match status" value="1"/>
</dbReference>
<keyword evidence="25" id="KW-1185">Reference proteome</keyword>
<evidence type="ECO:0000256" key="13">
    <source>
        <dbReference type="ARBA" id="ARBA00022777"/>
    </source>
</evidence>
<keyword evidence="20" id="KW-0175">Coiled coil</keyword>
<dbReference type="EC" id="2.7.3.9" evidence="5 16"/>
<dbReference type="SUPFAM" id="SSF52009">
    <property type="entry name" value="Phosphohistidine domain"/>
    <property type="match status" value="1"/>
</dbReference>
<keyword evidence="12 16" id="KW-0479">Metal-binding</keyword>
<evidence type="ECO:0000256" key="10">
    <source>
        <dbReference type="ARBA" id="ARBA00022679"/>
    </source>
</evidence>
<keyword evidence="11 16" id="KW-0598">Phosphotransferase system</keyword>
<evidence type="ECO:0000256" key="4">
    <source>
        <dbReference type="ARBA" id="ARBA00007837"/>
    </source>
</evidence>
<dbReference type="PROSITE" id="PS00742">
    <property type="entry name" value="PEP_ENZYMES_2"/>
    <property type="match status" value="1"/>
</dbReference>
<evidence type="ECO:0000256" key="8">
    <source>
        <dbReference type="ARBA" id="ARBA00022490"/>
    </source>
</evidence>
<feature type="binding site" evidence="18">
    <location>
        <position position="310"/>
    </location>
    <ligand>
        <name>phosphoenolpyruvate</name>
        <dbReference type="ChEBI" id="CHEBI:58702"/>
    </ligand>
</feature>
<evidence type="ECO:0000256" key="14">
    <source>
        <dbReference type="ARBA" id="ARBA00022842"/>
    </source>
</evidence>
<evidence type="ECO:0000256" key="9">
    <source>
        <dbReference type="ARBA" id="ARBA00022597"/>
    </source>
</evidence>
<evidence type="ECO:0000256" key="19">
    <source>
        <dbReference type="PIRSR" id="PIRSR000732-3"/>
    </source>
</evidence>
<dbReference type="PANTHER" id="PTHR46244:SF6">
    <property type="entry name" value="PHOSPHOENOLPYRUVATE-PROTEIN PHOSPHOTRANSFERASE"/>
    <property type="match status" value="1"/>
</dbReference>
<dbReference type="InterPro" id="IPR036618">
    <property type="entry name" value="PtsI_HPr-bd_sf"/>
</dbReference>
<evidence type="ECO:0000256" key="15">
    <source>
        <dbReference type="ARBA" id="ARBA00033235"/>
    </source>
</evidence>
<evidence type="ECO:0000256" key="2">
    <source>
        <dbReference type="ARBA" id="ARBA00001946"/>
    </source>
</evidence>
<dbReference type="GO" id="GO:0008965">
    <property type="term" value="F:phosphoenolpyruvate-protein phosphotransferase activity"/>
    <property type="evidence" value="ECO:0007669"/>
    <property type="project" value="UniProtKB-EC"/>
</dbReference>
<feature type="binding site" evidence="19">
    <location>
        <position position="470"/>
    </location>
    <ligand>
        <name>Mg(2+)</name>
        <dbReference type="ChEBI" id="CHEBI:18420"/>
    </ligand>
</feature>
<feature type="domain" description="Phosphotransferase system enzyme I N-terminal" evidence="23">
    <location>
        <begin position="17"/>
        <end position="140"/>
    </location>
</feature>
<dbReference type="Gene3D" id="1.10.274.10">
    <property type="entry name" value="PtsI, HPr-binding domain"/>
    <property type="match status" value="1"/>
</dbReference>
<dbReference type="InterPro" id="IPR050499">
    <property type="entry name" value="PEP-utilizing_PTS_enzyme"/>
</dbReference>
<dbReference type="InterPro" id="IPR036637">
    <property type="entry name" value="Phosphohistidine_dom_sf"/>
</dbReference>
<keyword evidence="14 16" id="KW-0460">Magnesium</keyword>
<dbReference type="InterPro" id="IPR008731">
    <property type="entry name" value="PTS_EIN"/>
</dbReference>
<evidence type="ECO:0000256" key="20">
    <source>
        <dbReference type="SAM" id="Coils"/>
    </source>
</evidence>
<feature type="domain" description="PEP-utilising enzyme C-terminal" evidence="22">
    <location>
        <begin position="266"/>
        <end position="556"/>
    </location>
</feature>
<feature type="binding site" evidence="19">
    <location>
        <position position="446"/>
    </location>
    <ligand>
        <name>Mg(2+)</name>
        <dbReference type="ChEBI" id="CHEBI:18420"/>
    </ligand>
</feature>
<dbReference type="Pfam" id="PF00391">
    <property type="entry name" value="PEP-utilizers"/>
    <property type="match status" value="1"/>
</dbReference>
<feature type="binding site" evidence="18">
    <location>
        <position position="346"/>
    </location>
    <ligand>
        <name>phosphoenolpyruvate</name>
        <dbReference type="ChEBI" id="CHEBI:58702"/>
    </ligand>
</feature>
<dbReference type="InterPro" id="IPR000121">
    <property type="entry name" value="PEP_util_C"/>
</dbReference>
<feature type="domain" description="PEP-utilising enzyme mobile" evidence="21">
    <location>
        <begin position="167"/>
        <end position="239"/>
    </location>
</feature>
<dbReference type="InterPro" id="IPR015813">
    <property type="entry name" value="Pyrv/PenolPyrv_kinase-like_dom"/>
</dbReference>
<dbReference type="Proteomes" id="UP000663859">
    <property type="component" value="Unassembled WGS sequence"/>
</dbReference>
<dbReference type="InterPro" id="IPR024692">
    <property type="entry name" value="PTS_EI"/>
</dbReference>
<evidence type="ECO:0000256" key="12">
    <source>
        <dbReference type="ARBA" id="ARBA00022723"/>
    </source>
</evidence>
<dbReference type="InterPro" id="IPR040442">
    <property type="entry name" value="Pyrv_kinase-like_dom_sf"/>
</dbReference>
<dbReference type="PRINTS" id="PR01736">
    <property type="entry name" value="PHPHTRNFRASE"/>
</dbReference>
<dbReference type="InterPro" id="IPR006318">
    <property type="entry name" value="PTS_EI-like"/>
</dbReference>
<protein>
    <recommendedName>
        <fullName evidence="6 16">Phosphoenolpyruvate-protein phosphotransferase</fullName>
        <ecNumber evidence="5 16">2.7.3.9</ecNumber>
    </recommendedName>
    <alternativeName>
        <fullName evidence="15 16">Phosphotransferase system, enzyme I</fullName>
    </alternativeName>
</protein>
<keyword evidence="9 16" id="KW-0762">Sugar transport</keyword>
<keyword evidence="13 16" id="KW-0418">Kinase</keyword>
<dbReference type="PANTHER" id="PTHR46244">
    <property type="entry name" value="PHOSPHOENOLPYRUVATE-PROTEIN PHOSPHOTRANSFERASE"/>
    <property type="match status" value="1"/>
</dbReference>
<sequence length="610" mass="68247">MEVDNVSQGTTAEMVLRGIPASPGLAIGPAVLLQEGRVKVPRWKIRPEEIRGELERLQAALLETRRELLEAKAKLAENESQGAASVLDVHLMVLEDPAILEALKARLEEKLYNVEYVYHEITEEFSQHLLALNEDYFRERASDIRDVARRVLAHCQGNPSLARWQLEEPSILAARSLYLSDVVALDRRALLGLITEEGTRTSHAAILARSLNIPAVVGLGGLLKHLNDQVEILVDGVEGWVVIRPSESTKRRLLERQMRRNHLEARLNLSRDLTAVTRDGRHITVSANVELPDDIPLVRANGAEGIGLLRTEFLFLNRATPPSEEEQCAAYREIAQAVKPHGVIIRTLDLGADKLGPLLPNPVREANPFLGWRGIRLSLDCRNLFQTQLRAIWRAGTEGNVRVMFPMVTTLEELRLAKELFWQCRQQLCEEGVPVPEQIECGVMVEVPSVALLADLFAREVDFFSVGTNDLVQYTLAVDRLNGKVSALYQPTHPSVLRLLHRVVEEAHRFHIWVGVCGEMAADLFSALALVALGVDELSMGSVFVPWIKDAIRHVHYGELRKHVDELTQCPTSGDVLERLRELAQLYFPHLLEEENQWEAGGLSPSIPGT</sequence>
<keyword evidence="10 16" id="KW-0808">Transferase</keyword>
<feature type="coiled-coil region" evidence="20">
    <location>
        <begin position="54"/>
        <end position="81"/>
    </location>
</feature>
<evidence type="ECO:0000259" key="23">
    <source>
        <dbReference type="Pfam" id="PF05524"/>
    </source>
</evidence>
<comment type="cofactor">
    <cofactor evidence="2 16 19">
        <name>Mg(2+)</name>
        <dbReference type="ChEBI" id="CHEBI:18420"/>
    </cofactor>
</comment>
<comment type="caution">
    <text evidence="24">The sequence shown here is derived from an EMBL/GenBank/DDBJ whole genome shotgun (WGS) entry which is preliminary data.</text>
</comment>
<comment type="function">
    <text evidence="16">General (non sugar-specific) component of the phosphoenolpyruvate-dependent sugar phosphotransferase system (sugar PTS). This major carbohydrate active-transport system catalyzes the phosphorylation of incoming sugar substrates concomitantly with their translocation across the cell membrane. Enzyme I transfers the phosphoryl group from phosphoenolpyruvate (PEP) to the phosphoryl carrier protein (HPr).</text>
</comment>
<dbReference type="Gene3D" id="3.20.20.60">
    <property type="entry name" value="Phosphoenolpyruvate-binding domains"/>
    <property type="match status" value="1"/>
</dbReference>
<evidence type="ECO:0000313" key="24">
    <source>
        <dbReference type="EMBL" id="CAF0698948.1"/>
    </source>
</evidence>
<feature type="active site" description="Proton donor" evidence="17">
    <location>
        <position position="517"/>
    </location>
</feature>
<evidence type="ECO:0000259" key="21">
    <source>
        <dbReference type="Pfam" id="PF00391"/>
    </source>
</evidence>
<evidence type="ECO:0000256" key="18">
    <source>
        <dbReference type="PIRSR" id="PIRSR000732-2"/>
    </source>
</evidence>
<accession>A0A8J2FNZ1</accession>
<dbReference type="InterPro" id="IPR023151">
    <property type="entry name" value="PEP_util_CS"/>
</dbReference>
<name>A0A8J2FNZ1_9BACT</name>
<dbReference type="GO" id="GO:0016301">
    <property type="term" value="F:kinase activity"/>
    <property type="evidence" value="ECO:0007669"/>
    <property type="project" value="UniProtKB-KW"/>
</dbReference>
<feature type="binding site" evidence="18">
    <location>
        <begin position="469"/>
        <end position="470"/>
    </location>
    <ligand>
        <name>phosphoenolpyruvate</name>
        <dbReference type="ChEBI" id="CHEBI:58702"/>
    </ligand>
</feature>
<feature type="binding site" evidence="18">
    <location>
        <position position="480"/>
    </location>
    <ligand>
        <name>phosphoenolpyruvate</name>
        <dbReference type="ChEBI" id="CHEBI:58702"/>
    </ligand>
</feature>
<dbReference type="SUPFAM" id="SSF47831">
    <property type="entry name" value="Enzyme I of the PEP:sugar phosphotransferase system HPr-binding (sub)domain"/>
    <property type="match status" value="1"/>
</dbReference>
<feature type="active site" description="Tele-phosphohistidine intermediate" evidence="17">
    <location>
        <position position="203"/>
    </location>
</feature>
<evidence type="ECO:0000256" key="6">
    <source>
        <dbReference type="ARBA" id="ARBA00016544"/>
    </source>
</evidence>
<dbReference type="NCBIfam" id="TIGR01417">
    <property type="entry name" value="PTS_I_fam"/>
    <property type="match status" value="1"/>
</dbReference>
<dbReference type="PIRSF" id="PIRSF000732">
    <property type="entry name" value="PTS_enzyme_I"/>
    <property type="match status" value="1"/>
</dbReference>
<keyword evidence="8 16" id="KW-0963">Cytoplasm</keyword>
<proteinExistence type="inferred from homology"/>
<dbReference type="GO" id="GO:0009401">
    <property type="term" value="P:phosphoenolpyruvate-dependent sugar phosphotransferase system"/>
    <property type="evidence" value="ECO:0007669"/>
    <property type="project" value="UniProtKB-KW"/>
</dbReference>
<keyword evidence="7 16" id="KW-0813">Transport</keyword>
<evidence type="ECO:0000256" key="5">
    <source>
        <dbReference type="ARBA" id="ARBA00012232"/>
    </source>
</evidence>
<organism evidence="24 25">
    <name type="scientific">Candidatus Methylacidithermus pantelleriae</name>
    <dbReference type="NCBI Taxonomy" id="2744239"/>
    <lineage>
        <taxon>Bacteria</taxon>
        <taxon>Pseudomonadati</taxon>
        <taxon>Verrucomicrobiota</taxon>
        <taxon>Methylacidiphilae</taxon>
        <taxon>Methylacidiphilales</taxon>
        <taxon>Methylacidiphilaceae</taxon>
        <taxon>Candidatus Methylacidithermus</taxon>
    </lineage>
</organism>
<evidence type="ECO:0000256" key="17">
    <source>
        <dbReference type="PIRSR" id="PIRSR000732-1"/>
    </source>
</evidence>